<evidence type="ECO:0000313" key="3">
    <source>
        <dbReference type="EMBL" id="GIF96038.1"/>
    </source>
</evidence>
<feature type="domain" description="Histidine kinase/HSP90-like ATPase" evidence="2">
    <location>
        <begin position="19"/>
        <end position="131"/>
    </location>
</feature>
<evidence type="ECO:0000259" key="2">
    <source>
        <dbReference type="Pfam" id="PF13581"/>
    </source>
</evidence>
<dbReference type="InterPro" id="IPR003594">
    <property type="entry name" value="HATPase_dom"/>
</dbReference>
<dbReference type="Gene3D" id="3.30.565.10">
    <property type="entry name" value="Histidine kinase-like ATPase, C-terminal domain"/>
    <property type="match status" value="1"/>
</dbReference>
<dbReference type="GO" id="GO:0004674">
    <property type="term" value="F:protein serine/threonine kinase activity"/>
    <property type="evidence" value="ECO:0007669"/>
    <property type="project" value="UniProtKB-KW"/>
</dbReference>
<reference evidence="3 4" key="1">
    <citation type="submission" date="2021-01" db="EMBL/GenBank/DDBJ databases">
        <title>Whole genome shotgun sequence of Catellatospora citrea NBRC 14495.</title>
        <authorList>
            <person name="Komaki H."/>
            <person name="Tamura T."/>
        </authorList>
    </citation>
    <scope>NUCLEOTIDE SEQUENCE [LARGE SCALE GENOMIC DNA]</scope>
    <source>
        <strain evidence="3 4">NBRC 14495</strain>
    </source>
</reference>
<keyword evidence="1" id="KW-0808">Transferase</keyword>
<dbReference type="CDD" id="cd16936">
    <property type="entry name" value="HATPase_RsbW-like"/>
    <property type="match status" value="1"/>
</dbReference>
<name>A0A8J3KBK8_9ACTN</name>
<dbReference type="InterPro" id="IPR050267">
    <property type="entry name" value="Anti-sigma-factor_SerPK"/>
</dbReference>
<comment type="caution">
    <text evidence="3">The sequence shown here is derived from an EMBL/GenBank/DDBJ whole genome shotgun (WGS) entry which is preliminary data.</text>
</comment>
<dbReference type="Proteomes" id="UP000659904">
    <property type="component" value="Unassembled WGS sequence"/>
</dbReference>
<accession>A0A8J3KBK8</accession>
<keyword evidence="4" id="KW-1185">Reference proteome</keyword>
<dbReference type="AlphaFoldDB" id="A0A8J3KBK8"/>
<dbReference type="SUPFAM" id="SSF55874">
    <property type="entry name" value="ATPase domain of HSP90 chaperone/DNA topoisomerase II/histidine kinase"/>
    <property type="match status" value="1"/>
</dbReference>
<dbReference type="RefSeq" id="WP_120320886.1">
    <property type="nucleotide sequence ID" value="NZ_BONH01000002.1"/>
</dbReference>
<gene>
    <name evidence="3" type="ORF">Cci01nite_11320</name>
</gene>
<keyword evidence="1" id="KW-0418">Kinase</keyword>
<evidence type="ECO:0000256" key="1">
    <source>
        <dbReference type="ARBA" id="ARBA00022527"/>
    </source>
</evidence>
<dbReference type="PANTHER" id="PTHR35526">
    <property type="entry name" value="ANTI-SIGMA-F FACTOR RSBW-RELATED"/>
    <property type="match status" value="1"/>
</dbReference>
<keyword evidence="1" id="KW-0723">Serine/threonine-protein kinase</keyword>
<dbReference type="Pfam" id="PF13581">
    <property type="entry name" value="HATPase_c_2"/>
    <property type="match status" value="1"/>
</dbReference>
<dbReference type="PANTHER" id="PTHR35526:SF3">
    <property type="entry name" value="ANTI-SIGMA-F FACTOR RSBW"/>
    <property type="match status" value="1"/>
</dbReference>
<dbReference type="InterPro" id="IPR036890">
    <property type="entry name" value="HATPase_C_sf"/>
</dbReference>
<evidence type="ECO:0000313" key="4">
    <source>
        <dbReference type="Proteomes" id="UP000659904"/>
    </source>
</evidence>
<proteinExistence type="predicted"/>
<sequence>MSTEPPAFTAEPHRIAYREPGDLGTLRTYVTSYAERAGLPPSRSGLLALAVSELATNTLLYTAGGGTMVLWAEPGEIVCELHDQGPVGSRPAAARMPAADAPSGRGLALVDEVCDEVRTYRTAQATVVQVRMRL</sequence>
<protein>
    <recommendedName>
        <fullName evidence="2">Histidine kinase/HSP90-like ATPase domain-containing protein</fullName>
    </recommendedName>
</protein>
<dbReference type="EMBL" id="BONH01000002">
    <property type="protein sequence ID" value="GIF96038.1"/>
    <property type="molecule type" value="Genomic_DNA"/>
</dbReference>
<organism evidence="3 4">
    <name type="scientific">Catellatospora citrea</name>
    <dbReference type="NCBI Taxonomy" id="53366"/>
    <lineage>
        <taxon>Bacteria</taxon>
        <taxon>Bacillati</taxon>
        <taxon>Actinomycetota</taxon>
        <taxon>Actinomycetes</taxon>
        <taxon>Micromonosporales</taxon>
        <taxon>Micromonosporaceae</taxon>
        <taxon>Catellatospora</taxon>
    </lineage>
</organism>